<organism evidence="1 2">
    <name type="scientific">Agromyces protaetiae</name>
    <dbReference type="NCBI Taxonomy" id="2509455"/>
    <lineage>
        <taxon>Bacteria</taxon>
        <taxon>Bacillati</taxon>
        <taxon>Actinomycetota</taxon>
        <taxon>Actinomycetes</taxon>
        <taxon>Micrococcales</taxon>
        <taxon>Microbacteriaceae</taxon>
        <taxon>Agromyces</taxon>
    </lineage>
</organism>
<reference evidence="1 2" key="1">
    <citation type="submission" date="2019-01" db="EMBL/GenBank/DDBJ databases">
        <title>Genome sequencing of strain FW100M-8.</title>
        <authorList>
            <person name="Heo J."/>
            <person name="Kim S.-J."/>
            <person name="Kim J.-S."/>
            <person name="Hong S.-B."/>
            <person name="Kwon S.-W."/>
        </authorList>
    </citation>
    <scope>NUCLEOTIDE SEQUENCE [LARGE SCALE GENOMIC DNA]</scope>
    <source>
        <strain evidence="1 2">FW100M-8</strain>
    </source>
</reference>
<dbReference type="OrthoDB" id="5150175at2"/>
<dbReference type="RefSeq" id="WP_129192259.1">
    <property type="nucleotide sequence ID" value="NZ_CP035491.1"/>
</dbReference>
<dbReference type="EMBL" id="CP035491">
    <property type="protein sequence ID" value="QAY74715.1"/>
    <property type="molecule type" value="Genomic_DNA"/>
</dbReference>
<dbReference type="Gene3D" id="3.40.50.2000">
    <property type="entry name" value="Glycogen Phosphorylase B"/>
    <property type="match status" value="1"/>
</dbReference>
<sequence>MTRARVLFLNNYPPREALRRVRAEEYPAQHLWGTWELQGDFEWEMAPRTTAELAARRPWIRRIANYMLPIFGDPLQELYAIRARCDVIYAADQQSVVGLAALKRLGLFRRPIVMVAHNGPRIAWTRWWMKAVDVVIVLSEPVKARLASQLGDSVQIEILTFGPSLDSPVYGFRHAEAMRELDFVAAGKSNREYSLLRKVAREQRLDGVIFTGRETEEYSRGNLTRTQGGATYTEVLGAMVRARWCVIPLKDPDRLSGLTEVADALALGTPVIVQGARGFAYALPTVYVDGNSDEALLAEHIRSDPPAMEQVLLDARSIEMSGYAKALKLLLESQFTIAAPQ</sequence>
<evidence type="ECO:0000313" key="2">
    <source>
        <dbReference type="Proteomes" id="UP000291259"/>
    </source>
</evidence>
<dbReference type="SUPFAM" id="SSF53756">
    <property type="entry name" value="UDP-Glycosyltransferase/glycogen phosphorylase"/>
    <property type="match status" value="1"/>
</dbReference>
<name>A0A4P6FFP1_9MICO</name>
<accession>A0A4P6FFP1</accession>
<protein>
    <recommendedName>
        <fullName evidence="3">Glycosyltransferase</fullName>
    </recommendedName>
</protein>
<dbReference type="KEGG" id="agf:ET445_16600"/>
<gene>
    <name evidence="1" type="ORF">ET445_16600</name>
</gene>
<dbReference type="AlphaFoldDB" id="A0A4P6FFP1"/>
<proteinExistence type="predicted"/>
<dbReference type="Proteomes" id="UP000291259">
    <property type="component" value="Chromosome"/>
</dbReference>
<evidence type="ECO:0008006" key="3">
    <source>
        <dbReference type="Google" id="ProtNLM"/>
    </source>
</evidence>
<evidence type="ECO:0000313" key="1">
    <source>
        <dbReference type="EMBL" id="QAY74715.1"/>
    </source>
</evidence>
<keyword evidence="2" id="KW-1185">Reference proteome</keyword>